<name>A0A4Q7IR34_9GAMM</name>
<protein>
    <submittedName>
        <fullName evidence="1">Uncharacterized protein</fullName>
    </submittedName>
</protein>
<sequence length="98" mass="11136">MHMIKTELGNVVFSESALEDLVALGHSESDAITLVKQAIADMELNTVIEQRKQAYKLEADPLYMTWQFDQTPEAEQAWRTKVEEIKARYPKPMAKPAA</sequence>
<dbReference type="RefSeq" id="WP_130253814.1">
    <property type="nucleotide sequence ID" value="NZ_PPSX01000005.1"/>
</dbReference>
<accession>A0A4Q7IR34</accession>
<reference evidence="1 2" key="1">
    <citation type="submission" date="2018-01" db="EMBL/GenBank/DDBJ databases">
        <title>Co-occurrence of chitin degradation, pigmentation and bioactivity in marine Pseudoalteromonas.</title>
        <authorList>
            <person name="Paulsen S."/>
            <person name="Gram L."/>
            <person name="Machado H."/>
        </authorList>
    </citation>
    <scope>NUCLEOTIDE SEQUENCE [LARGE SCALE GENOMIC DNA]</scope>
    <source>
        <strain evidence="1 2">S3898</strain>
    </source>
</reference>
<organism evidence="1 2">
    <name type="scientific">Pseudoalteromonas phenolica</name>
    <dbReference type="NCBI Taxonomy" id="161398"/>
    <lineage>
        <taxon>Bacteria</taxon>
        <taxon>Pseudomonadati</taxon>
        <taxon>Pseudomonadota</taxon>
        <taxon>Gammaproteobacteria</taxon>
        <taxon>Alteromonadales</taxon>
        <taxon>Pseudoalteromonadaceae</taxon>
        <taxon>Pseudoalteromonas</taxon>
    </lineage>
</organism>
<dbReference type="Proteomes" id="UP000291338">
    <property type="component" value="Unassembled WGS sequence"/>
</dbReference>
<dbReference type="AlphaFoldDB" id="A0A4Q7IR34"/>
<gene>
    <name evidence="1" type="ORF">C1E23_01160</name>
</gene>
<evidence type="ECO:0000313" key="1">
    <source>
        <dbReference type="EMBL" id="RZQ54923.1"/>
    </source>
</evidence>
<evidence type="ECO:0000313" key="2">
    <source>
        <dbReference type="Proteomes" id="UP000291338"/>
    </source>
</evidence>
<comment type="caution">
    <text evidence="1">The sequence shown here is derived from an EMBL/GenBank/DDBJ whole genome shotgun (WGS) entry which is preliminary data.</text>
</comment>
<dbReference type="EMBL" id="PPSX01000005">
    <property type="protein sequence ID" value="RZQ54923.1"/>
    <property type="molecule type" value="Genomic_DNA"/>
</dbReference>
<proteinExistence type="predicted"/>